<dbReference type="InterPro" id="IPR001478">
    <property type="entry name" value="PDZ"/>
</dbReference>
<dbReference type="Pfam" id="PF00595">
    <property type="entry name" value="PDZ"/>
    <property type="match status" value="1"/>
</dbReference>
<dbReference type="InterPro" id="IPR023578">
    <property type="entry name" value="Ras_GEF_dom_sf"/>
</dbReference>
<feature type="region of interest" description="Disordered" evidence="3">
    <location>
        <begin position="462"/>
        <end position="527"/>
    </location>
</feature>
<evidence type="ECO:0000256" key="3">
    <source>
        <dbReference type="SAM" id="MobiDB-lite"/>
    </source>
</evidence>
<evidence type="ECO:0000256" key="1">
    <source>
        <dbReference type="ARBA" id="ARBA00022658"/>
    </source>
</evidence>
<organism evidence="9 10">
    <name type="scientific">Globodera rostochiensis</name>
    <name type="common">Golden nematode worm</name>
    <name type="synonym">Heterodera rostochiensis</name>
    <dbReference type="NCBI Taxonomy" id="31243"/>
    <lineage>
        <taxon>Eukaryota</taxon>
        <taxon>Metazoa</taxon>
        <taxon>Ecdysozoa</taxon>
        <taxon>Nematoda</taxon>
        <taxon>Chromadorea</taxon>
        <taxon>Rhabditida</taxon>
        <taxon>Tylenchina</taxon>
        <taxon>Tylenchomorpha</taxon>
        <taxon>Tylenchoidea</taxon>
        <taxon>Heteroderidae</taxon>
        <taxon>Heteroderinae</taxon>
        <taxon>Globodera</taxon>
    </lineage>
</organism>
<feature type="compositionally biased region" description="Low complexity" evidence="3">
    <location>
        <begin position="265"/>
        <end position="291"/>
    </location>
</feature>
<feature type="compositionally biased region" description="Polar residues" evidence="3">
    <location>
        <begin position="1058"/>
        <end position="1070"/>
    </location>
</feature>
<feature type="compositionally biased region" description="Acidic residues" evidence="3">
    <location>
        <begin position="647"/>
        <end position="658"/>
    </location>
</feature>
<dbReference type="PANTHER" id="PTHR23113:SF249">
    <property type="entry name" value="RAP GUANINE NUCLEOTIDE EXCHANGE FACTOR 6"/>
    <property type="match status" value="1"/>
</dbReference>
<feature type="compositionally biased region" description="Polar residues" evidence="3">
    <location>
        <begin position="1776"/>
        <end position="1793"/>
    </location>
</feature>
<feature type="region of interest" description="Disordered" evidence="3">
    <location>
        <begin position="1596"/>
        <end position="1627"/>
    </location>
</feature>
<evidence type="ECO:0000259" key="6">
    <source>
        <dbReference type="PROSITE" id="PS50106"/>
    </source>
</evidence>
<evidence type="ECO:0000259" key="5">
    <source>
        <dbReference type="PROSITE" id="PS50042"/>
    </source>
</evidence>
<dbReference type="SUPFAM" id="SSF51206">
    <property type="entry name" value="cAMP-binding domain-like"/>
    <property type="match status" value="2"/>
</dbReference>
<feature type="region of interest" description="Disordered" evidence="3">
    <location>
        <begin position="212"/>
        <end position="234"/>
    </location>
</feature>
<dbReference type="CDD" id="cd00155">
    <property type="entry name" value="RasGEF"/>
    <property type="match status" value="1"/>
</dbReference>
<feature type="compositionally biased region" description="Low complexity" evidence="3">
    <location>
        <begin position="550"/>
        <end position="572"/>
    </location>
</feature>
<feature type="compositionally biased region" description="Polar residues" evidence="3">
    <location>
        <begin position="219"/>
        <end position="228"/>
    </location>
</feature>
<feature type="compositionally biased region" description="Low complexity" evidence="3">
    <location>
        <begin position="1701"/>
        <end position="1712"/>
    </location>
</feature>
<dbReference type="PANTHER" id="PTHR23113">
    <property type="entry name" value="GUANINE NUCLEOTIDE EXCHANGE FACTOR"/>
    <property type="match status" value="1"/>
</dbReference>
<feature type="compositionally biased region" description="Basic and acidic residues" evidence="3">
    <location>
        <begin position="405"/>
        <end position="416"/>
    </location>
</feature>
<evidence type="ECO:0000256" key="2">
    <source>
        <dbReference type="PROSITE-ProRule" id="PRU00168"/>
    </source>
</evidence>
<dbReference type="SUPFAM" id="SSF48366">
    <property type="entry name" value="Ras GEF"/>
    <property type="match status" value="1"/>
</dbReference>
<dbReference type="GO" id="GO:0007265">
    <property type="term" value="P:Ras protein signal transduction"/>
    <property type="evidence" value="ECO:0007669"/>
    <property type="project" value="TreeGrafter"/>
</dbReference>
<dbReference type="InterPro" id="IPR036964">
    <property type="entry name" value="RASGEF_cat_dom_sf"/>
</dbReference>
<feature type="compositionally biased region" description="Low complexity" evidence="3">
    <location>
        <begin position="583"/>
        <end position="595"/>
    </location>
</feature>
<dbReference type="InterPro" id="IPR001895">
    <property type="entry name" value="RASGEF_cat_dom"/>
</dbReference>
<feature type="domain" description="Cyclic nucleotide-binding" evidence="5">
    <location>
        <begin position="35"/>
        <end position="80"/>
    </location>
</feature>
<dbReference type="InterPro" id="IPR014710">
    <property type="entry name" value="RmlC-like_jellyroll"/>
</dbReference>
<dbReference type="Gene3D" id="1.10.840.10">
    <property type="entry name" value="Ras guanine-nucleotide exchange factors catalytic domain"/>
    <property type="match status" value="1"/>
</dbReference>
<dbReference type="Gene3D" id="2.30.42.10">
    <property type="match status" value="1"/>
</dbReference>
<dbReference type="InterPro" id="IPR000595">
    <property type="entry name" value="cNMP-bd_dom"/>
</dbReference>
<dbReference type="InterPro" id="IPR008937">
    <property type="entry name" value="Ras-like_GEF"/>
</dbReference>
<feature type="region of interest" description="Disordered" evidence="3">
    <location>
        <begin position="628"/>
        <end position="666"/>
    </location>
</feature>
<feature type="region of interest" description="Disordered" evidence="3">
    <location>
        <begin position="1126"/>
        <end position="1147"/>
    </location>
</feature>
<accession>A0A914GYI4</accession>
<dbReference type="PROSITE" id="PS50212">
    <property type="entry name" value="RASGEF_NTER"/>
    <property type="match status" value="1"/>
</dbReference>
<feature type="domain" description="N-terminal Ras-GEF" evidence="8">
    <location>
        <begin position="808"/>
        <end position="941"/>
    </location>
</feature>
<dbReference type="PROSITE" id="PS50200">
    <property type="entry name" value="RA"/>
    <property type="match status" value="1"/>
</dbReference>
<feature type="region of interest" description="Disordered" evidence="3">
    <location>
        <begin position="131"/>
        <end position="156"/>
    </location>
</feature>
<dbReference type="Pfam" id="PF00617">
    <property type="entry name" value="RasGEF"/>
    <property type="match status" value="1"/>
</dbReference>
<feature type="region of interest" description="Disordered" evidence="3">
    <location>
        <begin position="323"/>
        <end position="434"/>
    </location>
</feature>
<feature type="domain" description="PDZ" evidence="6">
    <location>
        <begin position="942"/>
        <end position="1010"/>
    </location>
</feature>
<feature type="region of interest" description="Disordered" evidence="3">
    <location>
        <begin position="547"/>
        <end position="609"/>
    </location>
</feature>
<evidence type="ECO:0000259" key="8">
    <source>
        <dbReference type="PROSITE" id="PS50212"/>
    </source>
</evidence>
<dbReference type="InterPro" id="IPR000159">
    <property type="entry name" value="RA_dom"/>
</dbReference>
<evidence type="ECO:0000259" key="4">
    <source>
        <dbReference type="PROSITE" id="PS50009"/>
    </source>
</evidence>
<dbReference type="SUPFAM" id="SSF50156">
    <property type="entry name" value="PDZ domain-like"/>
    <property type="match status" value="1"/>
</dbReference>
<dbReference type="InterPro" id="IPR018490">
    <property type="entry name" value="cNMP-bd_dom_sf"/>
</dbReference>
<dbReference type="Gene3D" id="1.20.870.10">
    <property type="entry name" value="Son of sevenless (SoS) protein Chain: S domain 1"/>
    <property type="match status" value="1"/>
</dbReference>
<dbReference type="InterPro" id="IPR036034">
    <property type="entry name" value="PDZ_sf"/>
</dbReference>
<feature type="region of interest" description="Disordered" evidence="3">
    <location>
        <begin position="1688"/>
        <end position="1719"/>
    </location>
</feature>
<sequence>MSSSTLFYNALIRRPNERTEEDLSVIFNQLRRLDVFERLHDGPLRSVCRTARLERHPANYVLFRKGQLATCWYILLSGSVFMNKQIYLPIGCFGKRSAGMNLRRMSDCIVISPSEMIVIDYPDVQRITVHLNNDHHPSPATASSSNHSHSPIPFSSQSHHYSLPSCSATANTAISMPTCSTTAETVADHHHHHQPQFHHYHNNTLLMRHRQSGAGGELEQQNMAQSSADRPPHHFLNQHHQQQRLVFHHFPAPLPPPSTPPPPTSSSATTVLSRSPCSQQQQQLLSPQNSQHYHHQRVPSPAPTFSLSPAKLITPILAANQCQHRPSPGHYPSNYSLHHAKSNSLSSDLEPQQKHSNDNERHLGKQQQQQLHHFQHEQWQQQQLPSQRNLRNGGEPTNVEDDGTLDLKRHQNEGGVERSAQQLQQQNCSSANSKTAPSYLKEVMAAGSSSSTVQQKKCLFERKCSSSPSRPLSPTALKRKNSSVEKSPKDVLIVPNAKTTNALAEHGDVNGEGPANAEESAVHGASKNSFASNFHRLSRVRLNMSRKLHQSNSVSSSSEASSSQQQQQQAQNTLNVRIRHQSPHQQQQRQSGRPRAGTPSSISLASNARWPTAATAWTVSSSTTADETDCFAGLPETVVDSDGGGSEVDEDEEEDDEVGSCPSRDSELRDVVRECLEKPPDQRSSEDMAILIEFMDSLPSLAALPMAIKRQLSLKMVFAHVPNKGTVIMQHGERIDAWSVVVNGSVEKLHSDGQRTECQFNDGEIRTMVNDCEFILVEHSEFHAIMSSLSRQIEQEQDKSGMLVLEVERRIITKASPDRLLQQLLVGDESAVASSAGGEEVPTDSHFVEDFLLMHRVFFRDSVQIAHRLLRWFREEPKHRERVARIMLIWLNNHFEDFEGGQSAAQMTGLLDEFDELLANANMFNHQSLLSITVSVKSQPRMITLTRSDRAEELNFQLVGGNNGIFVMSVDPNSAAERAGIKRWDELLEVNGQFCRCMSLPKALDLLRESTHLSISVKTNWIGFKEALLSHQNGGDQADSAALSSPAINPPPPSSSATLRANATGTNCGAVSSAVPSRYQKKSSAPMMGGGGAMTSAQQKRERRSTLCSALQQQAEVGKFEQRTAVQPGAGSITPVGSIGSSNGGGGTLSSKKVLNKLLFMIRGGGGAVGLAAAVGDKVITGGGDAYQMVDSADEFSVTTLSGGSLRASRSNPDISANSVHQPFASCSTAANASSASHRHSSFSTNSGGGGGTGANSGGGSGYFGGFAQYVPVASETTARQLMLMALQEFGLPINESDGWWALYECSVSREGVTKQGRLPDSASNLAERIGLNARLYLRDLRRPEESNLLPDELIPELFKQTRLTLYTLNAQCIAAQLTLQDFAVFATIEPTEYVNNLFQLIDNEDPCCPRHKGWPKLEQFEVLFNREMWWVATEVCCERNVYRRSKLVKKFIKIAKHCQLLRNLNSMFAIISGLEKPAVRRLLHTWERVPGKYLKVLADLQQLMDPSRNMSRYRQHLAQFAQDPPVIPIYPILRKDLIFAHEANPTFCNGAQQLVNFEKLRMIAQIIRNIQRYSSIPYDQSELIGANSITSDRLFDPGTMRKNGGSGGTMGQGSSRFGTSTGGGTVSRKKLYERTMMLMRVKAYLQNIPIIDSEIDLDRISLDCEPPMSSASGASNSFQQQLHYGSSNIPSRRRLPSPSPSSLSSQSNQSSTVHSHDRHRGMISLPKFGVESPQAISKMLSLVQNSKIKSRTLGYGRTVHSKDDLPPSGFDQSKRSSVTSSGENSNNERAIL</sequence>
<dbReference type="GO" id="GO:0016324">
    <property type="term" value="C:apical plasma membrane"/>
    <property type="evidence" value="ECO:0007669"/>
    <property type="project" value="TreeGrafter"/>
</dbReference>
<dbReference type="GO" id="GO:0005085">
    <property type="term" value="F:guanyl-nucleotide exchange factor activity"/>
    <property type="evidence" value="ECO:0007669"/>
    <property type="project" value="UniProtKB-KW"/>
</dbReference>
<name>A0A914GYI4_GLORO</name>
<feature type="region of interest" description="Disordered" evidence="3">
    <location>
        <begin position="249"/>
        <end position="307"/>
    </location>
</feature>
<dbReference type="SMART" id="SM00228">
    <property type="entry name" value="PDZ"/>
    <property type="match status" value="1"/>
</dbReference>
<feature type="domain" description="Ras-associating" evidence="7">
    <location>
        <begin position="1270"/>
        <end position="1343"/>
    </location>
</feature>
<evidence type="ECO:0000259" key="7">
    <source>
        <dbReference type="PROSITE" id="PS50200"/>
    </source>
</evidence>
<dbReference type="InterPro" id="IPR000651">
    <property type="entry name" value="Ras-like_Gua-exchang_fac_N"/>
</dbReference>
<dbReference type="WBParaSite" id="Gr19_v10_g1157.t2">
    <property type="protein sequence ID" value="Gr19_v10_g1157.t2"/>
    <property type="gene ID" value="Gr19_v10_g1157"/>
</dbReference>
<dbReference type="SMART" id="SM00229">
    <property type="entry name" value="RasGEFN"/>
    <property type="match status" value="1"/>
</dbReference>
<feature type="compositionally biased region" description="Polar residues" evidence="3">
    <location>
        <begin position="140"/>
        <end position="156"/>
    </location>
</feature>
<protein>
    <submittedName>
        <fullName evidence="10">Rap guanine nucleotide exchange factor 2</fullName>
    </submittedName>
</protein>
<feature type="region of interest" description="Disordered" evidence="3">
    <location>
        <begin position="1035"/>
        <end position="1105"/>
    </location>
</feature>
<feature type="domain" description="Ras-GEF" evidence="4">
    <location>
        <begin position="1370"/>
        <end position="1608"/>
    </location>
</feature>
<evidence type="ECO:0000313" key="10">
    <source>
        <dbReference type="WBParaSite" id="Gr19_v10_g1157.t2"/>
    </source>
</evidence>
<feature type="compositionally biased region" description="Pro residues" evidence="3">
    <location>
        <begin position="252"/>
        <end position="264"/>
    </location>
</feature>
<feature type="compositionally biased region" description="Polar residues" evidence="3">
    <location>
        <begin position="419"/>
        <end position="434"/>
    </location>
</feature>
<dbReference type="PROSITE" id="PS50042">
    <property type="entry name" value="CNMP_BINDING_3"/>
    <property type="match status" value="1"/>
</dbReference>
<reference evidence="10" key="1">
    <citation type="submission" date="2022-11" db="UniProtKB">
        <authorList>
            <consortium name="WormBaseParasite"/>
        </authorList>
    </citation>
    <scope>IDENTIFICATION</scope>
</reference>
<proteinExistence type="predicted"/>
<dbReference type="CDD" id="cd00038">
    <property type="entry name" value="CAP_ED"/>
    <property type="match status" value="1"/>
</dbReference>
<feature type="compositionally biased region" description="Basic and acidic residues" evidence="3">
    <location>
        <begin position="351"/>
        <end position="363"/>
    </location>
</feature>
<keyword evidence="1 2" id="KW-0344">Guanine-nucleotide releasing factor</keyword>
<keyword evidence="9" id="KW-1185">Reference proteome</keyword>
<feature type="compositionally biased region" description="Low complexity" evidence="3">
    <location>
        <begin position="365"/>
        <end position="390"/>
    </location>
</feature>
<dbReference type="SMART" id="SM00147">
    <property type="entry name" value="RasGEF"/>
    <property type="match status" value="1"/>
</dbReference>
<evidence type="ECO:0000313" key="9">
    <source>
        <dbReference type="Proteomes" id="UP000887572"/>
    </source>
</evidence>
<dbReference type="PROSITE" id="PS50009">
    <property type="entry name" value="RASGEF_CAT"/>
    <property type="match status" value="1"/>
</dbReference>
<dbReference type="Gene3D" id="2.60.120.10">
    <property type="entry name" value="Jelly Rolls"/>
    <property type="match status" value="2"/>
</dbReference>
<dbReference type="Proteomes" id="UP000887572">
    <property type="component" value="Unplaced"/>
</dbReference>
<dbReference type="PROSITE" id="PS50106">
    <property type="entry name" value="PDZ"/>
    <property type="match status" value="1"/>
</dbReference>
<feature type="region of interest" description="Disordered" evidence="3">
    <location>
        <begin position="1755"/>
        <end position="1793"/>
    </location>
</feature>